<gene>
    <name evidence="4" type="ORF">CA7LBN_000146</name>
</gene>
<protein>
    <recommendedName>
        <fullName evidence="3">F-box domain-containing protein</fullName>
    </recommendedName>
</protein>
<sequence>MEVGEIVLSDRIELAVSYFKQKDYTSCLTIYNEIIKELSDKAPAELTKVRRYYDLSPKPLLGVLCHPKLLSVLDQRAATFEKLGNLPRALKDTQRAMTLDPLDPKGYLRAAKVYMKESKEVDAYKILQRGLYTIEKACEKHSVPVSESLLTNLKAKYKELNRKLKLKRQSGSKDSPEPDQSVKRAKSFSASGLQRRLDEMLPLPRSSTAPSEQSTMEKRKSDLDPMRLLPVDVIEQVFSYLPIRSLLRCHLVSKEWYSILISMPALYNDKFSLRHRATASEYSGGLRLMKRVAQYSYDKSIHSVRVWSTFNTMHLGRILESLVADRTLKLKRLEIVNRDFSLQLLLNKLEKCKWDLDTLKSIEKLRFLINRPILHPQLLLYLYPRLTDLDIVVADDLVESSFDALTPSESENYQQYLRASEDNISYGNLNAFSYISHTKYIEKRLVAQPKILEFEFPSLTRLTLVAFNFKNRVHHFGEFLAKIPSLRSLYLEDNAELSIKDFVKVLLLFSPGFQLRQLTFREIGDQRHSNLSDVDAESLPCLFSLEYLDIYGSFLSSKGLLKLLSIANTGQQLSTLNIGKCQNVYLRRDQFAVGRDVLEFSQIFRIVPQLHTLYLNEMDLDNVSMKFLHKDLADVCGYDNFKLKRLDISFCHMISGIGIMNLLNYSSSQPFKSEVLMLDELVLDGLDIHKSTINMLINKGIVKRVFYDPSKTSWKQKGWPDRTKMGPKKIKFSEDGELPDGMSAVIEPTVEKQSSDESESESESDSDEAPEEESISASKARTLKQQKEQEQLEQELKKKEKQKRKEQDLLYQQQQQEKKKKLEEILASSELPDLLPDELIESVEEERKKEKQLPQGKHLRSEELESELAEMRKKAKLEKLKQLKQQRTSAVKKGPVNVQVQTFGEKKKTVPKADPKVLESKNSWLNRESLKRK</sequence>
<dbReference type="SUPFAM" id="SSF52047">
    <property type="entry name" value="RNI-like"/>
    <property type="match status" value="1"/>
</dbReference>
<dbReference type="PROSITE" id="PS50005">
    <property type="entry name" value="TPR"/>
    <property type="match status" value="1"/>
</dbReference>
<dbReference type="Pfam" id="PF12937">
    <property type="entry name" value="F-box-like"/>
    <property type="match status" value="1"/>
</dbReference>
<dbReference type="GO" id="GO:0030515">
    <property type="term" value="F:snoRNA binding"/>
    <property type="evidence" value="ECO:0007669"/>
    <property type="project" value="InterPro"/>
</dbReference>
<feature type="compositionally biased region" description="Basic and acidic residues" evidence="2">
    <location>
        <begin position="785"/>
        <end position="808"/>
    </location>
</feature>
<proteinExistence type="predicted"/>
<name>A0A8F2VY68_CANAR</name>
<feature type="compositionally biased region" description="Polar residues" evidence="2">
    <location>
        <begin position="205"/>
        <end position="214"/>
    </location>
</feature>
<dbReference type="SMART" id="SM00256">
    <property type="entry name" value="FBOX"/>
    <property type="match status" value="1"/>
</dbReference>
<dbReference type="GO" id="GO:0006364">
    <property type="term" value="P:rRNA processing"/>
    <property type="evidence" value="ECO:0007669"/>
    <property type="project" value="InterPro"/>
</dbReference>
<reference evidence="4" key="1">
    <citation type="submission" date="2021-06" db="EMBL/GenBank/DDBJ databases">
        <title>Candida auris outbreak in lebanese hospital.</title>
        <authorList>
            <person name="Finianos M."/>
        </authorList>
    </citation>
    <scope>NUCLEOTIDE SEQUENCE</scope>
    <source>
        <strain evidence="4">CA7LBN</strain>
    </source>
</reference>
<dbReference type="Pfam" id="PF08297">
    <property type="entry name" value="U3_snoRNA_assoc"/>
    <property type="match status" value="1"/>
</dbReference>
<feature type="region of interest" description="Disordered" evidence="2">
    <location>
        <begin position="712"/>
        <end position="821"/>
    </location>
</feature>
<feature type="region of interest" description="Disordered" evidence="2">
    <location>
        <begin position="164"/>
        <end position="221"/>
    </location>
</feature>
<dbReference type="Gene3D" id="1.25.40.10">
    <property type="entry name" value="Tetratricopeptide repeat domain"/>
    <property type="match status" value="1"/>
</dbReference>
<evidence type="ECO:0000256" key="1">
    <source>
        <dbReference type="PROSITE-ProRule" id="PRU00339"/>
    </source>
</evidence>
<dbReference type="InterPro" id="IPR013268">
    <property type="entry name" value="UTP16"/>
</dbReference>
<dbReference type="SUPFAM" id="SSF81383">
    <property type="entry name" value="F-box domain"/>
    <property type="match status" value="1"/>
</dbReference>
<evidence type="ECO:0000256" key="2">
    <source>
        <dbReference type="SAM" id="MobiDB-lite"/>
    </source>
</evidence>
<keyword evidence="1" id="KW-0802">TPR repeat</keyword>
<evidence type="ECO:0000313" key="4">
    <source>
        <dbReference type="EMBL" id="QWW21400.1"/>
    </source>
</evidence>
<dbReference type="AlphaFoldDB" id="A0A8F2VY68"/>
<dbReference type="InterPro" id="IPR001810">
    <property type="entry name" value="F-box_dom"/>
</dbReference>
<feature type="compositionally biased region" description="Acidic residues" evidence="2">
    <location>
        <begin position="756"/>
        <end position="774"/>
    </location>
</feature>
<feature type="compositionally biased region" description="Basic and acidic residues" evidence="2">
    <location>
        <begin position="906"/>
        <end position="919"/>
    </location>
</feature>
<dbReference type="SUPFAM" id="SSF48452">
    <property type="entry name" value="TPR-like"/>
    <property type="match status" value="1"/>
</dbReference>
<dbReference type="InterPro" id="IPR019734">
    <property type="entry name" value="TPR_rpt"/>
</dbReference>
<dbReference type="EMBL" id="CP076749">
    <property type="protein sequence ID" value="QWW21400.1"/>
    <property type="molecule type" value="Genomic_DNA"/>
</dbReference>
<accession>A0A8F2VY68</accession>
<feature type="repeat" description="TPR" evidence="1">
    <location>
        <begin position="70"/>
        <end position="103"/>
    </location>
</feature>
<evidence type="ECO:0000259" key="3">
    <source>
        <dbReference type="PROSITE" id="PS50181"/>
    </source>
</evidence>
<dbReference type="Proteomes" id="UP000825438">
    <property type="component" value="Chromosome I"/>
</dbReference>
<dbReference type="InterPro" id="IPR036047">
    <property type="entry name" value="F-box-like_dom_sf"/>
</dbReference>
<dbReference type="InterPro" id="IPR011990">
    <property type="entry name" value="TPR-like_helical_dom_sf"/>
</dbReference>
<dbReference type="PROSITE" id="PS50181">
    <property type="entry name" value="FBOX"/>
    <property type="match status" value="1"/>
</dbReference>
<dbReference type="Gene3D" id="1.20.1280.50">
    <property type="match status" value="1"/>
</dbReference>
<organism evidence="4">
    <name type="scientific">Candidozyma auris</name>
    <name type="common">Yeast</name>
    <name type="synonym">Candida auris</name>
    <dbReference type="NCBI Taxonomy" id="498019"/>
    <lineage>
        <taxon>Eukaryota</taxon>
        <taxon>Fungi</taxon>
        <taxon>Dikarya</taxon>
        <taxon>Ascomycota</taxon>
        <taxon>Saccharomycotina</taxon>
        <taxon>Pichiomycetes</taxon>
        <taxon>Metschnikowiaceae</taxon>
        <taxon>Candidozyma</taxon>
    </lineage>
</organism>
<dbReference type="InterPro" id="IPR032675">
    <property type="entry name" value="LRR_dom_sf"/>
</dbReference>
<feature type="domain" description="F-box" evidence="3">
    <location>
        <begin position="223"/>
        <end position="270"/>
    </location>
</feature>
<feature type="region of interest" description="Disordered" evidence="2">
    <location>
        <begin position="906"/>
        <end position="933"/>
    </location>
</feature>
<dbReference type="SMART" id="SM00028">
    <property type="entry name" value="TPR"/>
    <property type="match status" value="3"/>
</dbReference>
<feature type="region of interest" description="Disordered" evidence="2">
    <location>
        <begin position="842"/>
        <end position="867"/>
    </location>
</feature>
<dbReference type="Gene3D" id="3.80.10.10">
    <property type="entry name" value="Ribonuclease Inhibitor"/>
    <property type="match status" value="1"/>
</dbReference>